<dbReference type="EMBL" id="PKPP01026311">
    <property type="protein sequence ID" value="PWA30568.1"/>
    <property type="molecule type" value="Genomic_DNA"/>
</dbReference>
<dbReference type="SUPFAM" id="SSF52058">
    <property type="entry name" value="L domain-like"/>
    <property type="match status" value="1"/>
</dbReference>
<name>A0A2U1KA95_ARTAN</name>
<dbReference type="Proteomes" id="UP000245207">
    <property type="component" value="Unassembled WGS sequence"/>
</dbReference>
<keyword evidence="3" id="KW-1185">Reference proteome</keyword>
<reference evidence="2 3" key="1">
    <citation type="journal article" date="2018" name="Mol. Plant">
        <title>The genome of Artemisia annua provides insight into the evolution of Asteraceae family and artemisinin biosynthesis.</title>
        <authorList>
            <person name="Shen Q."/>
            <person name="Zhang L."/>
            <person name="Liao Z."/>
            <person name="Wang S."/>
            <person name="Yan T."/>
            <person name="Shi P."/>
            <person name="Liu M."/>
            <person name="Fu X."/>
            <person name="Pan Q."/>
            <person name="Wang Y."/>
            <person name="Lv Z."/>
            <person name="Lu X."/>
            <person name="Zhang F."/>
            <person name="Jiang W."/>
            <person name="Ma Y."/>
            <person name="Chen M."/>
            <person name="Hao X."/>
            <person name="Li L."/>
            <person name="Tang Y."/>
            <person name="Lv G."/>
            <person name="Zhou Y."/>
            <person name="Sun X."/>
            <person name="Brodelius P.E."/>
            <person name="Rose J.K.C."/>
            <person name="Tang K."/>
        </authorList>
    </citation>
    <scope>NUCLEOTIDE SEQUENCE [LARGE SCALE GENOMIC DNA]</scope>
    <source>
        <strain evidence="3">cv. Huhao1</strain>
        <tissue evidence="2">Leaf</tissue>
    </source>
</reference>
<evidence type="ECO:0000313" key="3">
    <source>
        <dbReference type="Proteomes" id="UP000245207"/>
    </source>
</evidence>
<gene>
    <name evidence="2" type="ORF">CTI12_AA621910</name>
</gene>
<dbReference type="Pfam" id="PF24758">
    <property type="entry name" value="LRR_At5g56370"/>
    <property type="match status" value="1"/>
</dbReference>
<dbReference type="InterPro" id="IPR055411">
    <property type="entry name" value="LRR_FXL15/At3g58940/PEG3-like"/>
</dbReference>
<feature type="domain" description="F-box/LRR-repeat protein 15/At3g58940/PEG3-like LRR" evidence="1">
    <location>
        <begin position="35"/>
        <end position="161"/>
    </location>
</feature>
<evidence type="ECO:0000259" key="1">
    <source>
        <dbReference type="Pfam" id="PF24758"/>
    </source>
</evidence>
<comment type="caution">
    <text evidence="2">The sequence shown here is derived from an EMBL/GenBank/DDBJ whole genome shotgun (WGS) entry which is preliminary data.</text>
</comment>
<protein>
    <submittedName>
        <fullName evidence="2">F-box domain, Leucine-rich repeat domain, L domain-like protein</fullName>
    </submittedName>
</protein>
<evidence type="ECO:0000313" key="2">
    <source>
        <dbReference type="EMBL" id="PWA30568.1"/>
    </source>
</evidence>
<dbReference type="PANTHER" id="PTHR31900">
    <property type="entry name" value="F-BOX/RNI SUPERFAMILY PROTEIN-RELATED"/>
    <property type="match status" value="1"/>
</dbReference>
<dbReference type="InterPro" id="IPR032675">
    <property type="entry name" value="LRR_dom_sf"/>
</dbReference>
<dbReference type="STRING" id="35608.A0A2U1KA95"/>
<organism evidence="2 3">
    <name type="scientific">Artemisia annua</name>
    <name type="common">Sweet wormwood</name>
    <dbReference type="NCBI Taxonomy" id="35608"/>
    <lineage>
        <taxon>Eukaryota</taxon>
        <taxon>Viridiplantae</taxon>
        <taxon>Streptophyta</taxon>
        <taxon>Embryophyta</taxon>
        <taxon>Tracheophyta</taxon>
        <taxon>Spermatophyta</taxon>
        <taxon>Magnoliopsida</taxon>
        <taxon>eudicotyledons</taxon>
        <taxon>Gunneridae</taxon>
        <taxon>Pentapetalae</taxon>
        <taxon>asterids</taxon>
        <taxon>campanulids</taxon>
        <taxon>Asterales</taxon>
        <taxon>Asteraceae</taxon>
        <taxon>Asteroideae</taxon>
        <taxon>Anthemideae</taxon>
        <taxon>Artemisiinae</taxon>
        <taxon>Artemisia</taxon>
    </lineage>
</organism>
<accession>A0A2U1KA95</accession>
<dbReference type="AlphaFoldDB" id="A0A2U1KA95"/>
<dbReference type="InterPro" id="IPR050232">
    <property type="entry name" value="FBL13/AtMIF1-like"/>
</dbReference>
<dbReference type="PANTHER" id="PTHR31900:SF27">
    <property type="entry name" value="FBD DOMAIN-CONTAINING PROTEIN"/>
    <property type="match status" value="1"/>
</dbReference>
<dbReference type="Gene3D" id="3.80.10.10">
    <property type="entry name" value="Ribonuclease Inhibitor"/>
    <property type="match status" value="1"/>
</dbReference>
<sequence>MNNFKKFVSWALANKTVDLDSFRLCCAGFYKKSTVKEWIKAAVKRKVKSLDIMFYPGSMTENITMPVCLITCDSLEVLRLFLYRCTLHMPNHTGFRALKVLELNHIHCYDFDLPEQFIKMCPLLEELSLVECSRRLINVPARISSPKLKILILGAFCLNTLDNLKKAVILPEDKMKQKISYRRGDDICETLAGMSHVESLSINLYFIQVDS</sequence>
<dbReference type="OrthoDB" id="594804at2759"/>
<proteinExistence type="predicted"/>